<dbReference type="STRING" id="498211.CJA_1941"/>
<protein>
    <submittedName>
        <fullName evidence="1">Uncharacterized protein</fullName>
    </submittedName>
</protein>
<keyword evidence="2" id="KW-1185">Reference proteome</keyword>
<organism evidence="1 2">
    <name type="scientific">Cellvibrio japonicus (strain Ueda107)</name>
    <name type="common">Pseudomonas fluorescens subsp. cellulosa</name>
    <dbReference type="NCBI Taxonomy" id="498211"/>
    <lineage>
        <taxon>Bacteria</taxon>
        <taxon>Pseudomonadati</taxon>
        <taxon>Pseudomonadota</taxon>
        <taxon>Gammaproteobacteria</taxon>
        <taxon>Cellvibrionales</taxon>
        <taxon>Cellvibrionaceae</taxon>
        <taxon>Cellvibrio</taxon>
    </lineage>
</organism>
<dbReference type="AlphaFoldDB" id="B3PGT7"/>
<name>B3PGT7_CELJU</name>
<proteinExistence type="predicted"/>
<dbReference type="HOGENOM" id="CLU_096062_1_0_6"/>
<dbReference type="EMBL" id="CP000934">
    <property type="protein sequence ID" value="ACE84526.1"/>
    <property type="molecule type" value="Genomic_DNA"/>
</dbReference>
<evidence type="ECO:0000313" key="2">
    <source>
        <dbReference type="Proteomes" id="UP000001036"/>
    </source>
</evidence>
<dbReference type="Proteomes" id="UP000001036">
    <property type="component" value="Chromosome"/>
</dbReference>
<dbReference type="eggNOG" id="ENOG50330GY">
    <property type="taxonomic scope" value="Bacteria"/>
</dbReference>
<dbReference type="KEGG" id="cja:CJA_1941"/>
<evidence type="ECO:0000313" key="1">
    <source>
        <dbReference type="EMBL" id="ACE84526.1"/>
    </source>
</evidence>
<reference evidence="1 2" key="1">
    <citation type="journal article" date="2008" name="J. Bacteriol.">
        <title>Insights into plant cell wall degradation from the genome sequence of the soil bacterium Cellvibrio japonicus.</title>
        <authorList>
            <person name="Deboy R.T."/>
            <person name="Mongodin E.F."/>
            <person name="Fouts D.E."/>
            <person name="Tailford L.E."/>
            <person name="Khouri H."/>
            <person name="Emerson J.B."/>
            <person name="Mohamoud Y."/>
            <person name="Watkins K."/>
            <person name="Henrissat B."/>
            <person name="Gilbert H.J."/>
            <person name="Nelson K.E."/>
        </authorList>
    </citation>
    <scope>NUCLEOTIDE SEQUENCE [LARGE SCALE GENOMIC DNA]</scope>
    <source>
        <strain evidence="1 2">Ueda107</strain>
    </source>
</reference>
<accession>B3PGT7</accession>
<gene>
    <name evidence="1" type="ordered locus">CJA_1941</name>
</gene>
<sequence length="232" mass="26711">MMAAMLLMGAYATAEDNYIVAGSAYNLANGELVYRELYTNIDENRQVRVHYLTPGGDRFASKTLTYNGALFQPEFDFTDIRDNEQISAKFDGPRLILNYRKGKVNNSKTLFDNARVVIDAGFDAYIQLNWDQLVAGKRLRFDLAYPIRMTTIALEVRVVKGTDSPAYDKDYGKDWIYFRIAPARAFASLFADPIYIAYDPNGRYLMRYHGRSNLDDYDGNPWDVRIEYEYAQ</sequence>